<dbReference type="InterPro" id="IPR022880">
    <property type="entry name" value="DNApol_IV"/>
</dbReference>
<dbReference type="Pfam" id="PF00817">
    <property type="entry name" value="IMS"/>
    <property type="match status" value="1"/>
</dbReference>
<dbReference type="AlphaFoldDB" id="A0A644ZXL3"/>
<dbReference type="GO" id="GO:0005829">
    <property type="term" value="C:cytosol"/>
    <property type="evidence" value="ECO:0007669"/>
    <property type="project" value="TreeGrafter"/>
</dbReference>
<dbReference type="GO" id="GO:0009432">
    <property type="term" value="P:SOS response"/>
    <property type="evidence" value="ECO:0007669"/>
    <property type="project" value="TreeGrafter"/>
</dbReference>
<dbReference type="GO" id="GO:0003887">
    <property type="term" value="F:DNA-directed DNA polymerase activity"/>
    <property type="evidence" value="ECO:0007669"/>
    <property type="project" value="UniProtKB-EC"/>
</dbReference>
<dbReference type="Gene3D" id="3.30.70.270">
    <property type="match status" value="1"/>
</dbReference>
<dbReference type="InterPro" id="IPR043502">
    <property type="entry name" value="DNA/RNA_pol_sf"/>
</dbReference>
<dbReference type="InterPro" id="IPR036775">
    <property type="entry name" value="DNA_pol_Y-fam_lit_finger_sf"/>
</dbReference>
<dbReference type="PANTHER" id="PTHR11076:SF33">
    <property type="entry name" value="DNA POLYMERASE KAPPA"/>
    <property type="match status" value="1"/>
</dbReference>
<protein>
    <submittedName>
        <fullName evidence="2">DNA polymerase IV</fullName>
        <ecNumber evidence="2">2.7.7.7</ecNumber>
    </submittedName>
</protein>
<dbReference type="InterPro" id="IPR017961">
    <property type="entry name" value="DNA_pol_Y-fam_little_finger"/>
</dbReference>
<dbReference type="PROSITE" id="PS50173">
    <property type="entry name" value="UMUC"/>
    <property type="match status" value="1"/>
</dbReference>
<dbReference type="EMBL" id="VSSQ01009687">
    <property type="protein sequence ID" value="MPM42324.1"/>
    <property type="molecule type" value="Genomic_DNA"/>
</dbReference>
<dbReference type="InterPro" id="IPR043128">
    <property type="entry name" value="Rev_trsase/Diguanyl_cyclase"/>
</dbReference>
<dbReference type="GO" id="GO:0006281">
    <property type="term" value="P:DNA repair"/>
    <property type="evidence" value="ECO:0007669"/>
    <property type="project" value="InterPro"/>
</dbReference>
<dbReference type="CDD" id="cd03586">
    <property type="entry name" value="PolY_Pol_IV_kappa"/>
    <property type="match status" value="1"/>
</dbReference>
<dbReference type="HAMAP" id="MF_01113">
    <property type="entry name" value="DNApol_IV"/>
    <property type="match status" value="1"/>
</dbReference>
<dbReference type="GO" id="GO:0003684">
    <property type="term" value="F:damaged DNA binding"/>
    <property type="evidence" value="ECO:0007669"/>
    <property type="project" value="InterPro"/>
</dbReference>
<proteinExistence type="inferred from homology"/>
<dbReference type="Gene3D" id="3.30.1490.100">
    <property type="entry name" value="DNA polymerase, Y-family, little finger domain"/>
    <property type="match status" value="1"/>
</dbReference>
<evidence type="ECO:0000259" key="1">
    <source>
        <dbReference type="PROSITE" id="PS50173"/>
    </source>
</evidence>
<evidence type="ECO:0000313" key="2">
    <source>
        <dbReference type="EMBL" id="MPM42324.1"/>
    </source>
</evidence>
<gene>
    <name evidence="2" type="primary">dinB_30</name>
    <name evidence="2" type="ORF">SDC9_88989</name>
</gene>
<dbReference type="SUPFAM" id="SSF56672">
    <property type="entry name" value="DNA/RNA polymerases"/>
    <property type="match status" value="1"/>
</dbReference>
<reference evidence="2" key="1">
    <citation type="submission" date="2019-08" db="EMBL/GenBank/DDBJ databases">
        <authorList>
            <person name="Kucharzyk K."/>
            <person name="Murdoch R.W."/>
            <person name="Higgins S."/>
            <person name="Loffler F."/>
        </authorList>
    </citation>
    <scope>NUCLEOTIDE SEQUENCE</scope>
</reference>
<organism evidence="2">
    <name type="scientific">bioreactor metagenome</name>
    <dbReference type="NCBI Taxonomy" id="1076179"/>
    <lineage>
        <taxon>unclassified sequences</taxon>
        <taxon>metagenomes</taxon>
        <taxon>ecological metagenomes</taxon>
    </lineage>
</organism>
<dbReference type="SUPFAM" id="SSF100879">
    <property type="entry name" value="Lesion bypass DNA polymerase (Y-family), little finger domain"/>
    <property type="match status" value="1"/>
</dbReference>
<comment type="caution">
    <text evidence="2">The sequence shown here is derived from an EMBL/GenBank/DDBJ whole genome shotgun (WGS) entry which is preliminary data.</text>
</comment>
<dbReference type="Pfam" id="PF11799">
    <property type="entry name" value="IMS_C"/>
    <property type="match status" value="1"/>
</dbReference>
<name>A0A644ZXL3_9ZZZZ</name>
<keyword evidence="2" id="KW-0548">Nucleotidyltransferase</keyword>
<keyword evidence="2" id="KW-0808">Transferase</keyword>
<dbReference type="EC" id="2.7.7.7" evidence="2"/>
<dbReference type="GO" id="GO:0042276">
    <property type="term" value="P:error-prone translesion synthesis"/>
    <property type="evidence" value="ECO:0007669"/>
    <property type="project" value="TreeGrafter"/>
</dbReference>
<dbReference type="PANTHER" id="PTHR11076">
    <property type="entry name" value="DNA REPAIR POLYMERASE UMUC / TRANSFERASE FAMILY MEMBER"/>
    <property type="match status" value="1"/>
</dbReference>
<dbReference type="InterPro" id="IPR001126">
    <property type="entry name" value="UmuC"/>
</dbReference>
<dbReference type="Gene3D" id="1.10.150.20">
    <property type="entry name" value="5' to 3' exonuclease, C-terminal subdomain"/>
    <property type="match status" value="1"/>
</dbReference>
<dbReference type="Gene3D" id="3.40.1170.60">
    <property type="match status" value="1"/>
</dbReference>
<accession>A0A644ZXL3</accession>
<feature type="domain" description="UmuC" evidence="1">
    <location>
        <begin position="5"/>
        <end position="184"/>
    </location>
</feature>
<dbReference type="InterPro" id="IPR050116">
    <property type="entry name" value="DNA_polymerase-Y"/>
</dbReference>
<sequence length="413" mass="46195">MERKILHCDLNNFYASVECLYRPDLTGVPVAVGGDAERRHGIVLAKNMPAKACGVKTGETLWQARQKCAGLVVLPPDFEKYERFSRMAQDIYAAYADRIQPFGIDECWLDVTGIRREAFDIGDEIRRRIKEELGITISVGVSFNKVFAKLGSDMKKPDAVTVISKSNFREVVWPLPIGELLYAGSATVRGLHAMGITTVGLLAASDEAVIAKRFGKVGLMLRRYARGQDDETVEVEGYRREPKSIGNSVTTPKDLICREDVRLIATLMAEKVAARLRKADMRAGGVCISIRDADLRWEEYYGRLETATACSGELIETAMALFDAEWDFGARPAIRAFGVRAVHLLREAESIQLDMEGREQREMRIAGLEERIDGLRERYGKDAVCRAVMLTRPDLVRTGRRLENPLPAPRKAQ</sequence>